<sequence length="466" mass="50166">MWRIFLQPTGVARPTSRVASCKNQLRKAHRKVVTYKWAPDVRCPYPLPFCLPSIPSLSRRTAVALGSRSLHLTACRSSDCSCNLAAWEDAILVQETAVEECWNQRIKTRSAAASFVWNRANNITTARPSLNHAKLLHMEVGAFTRRRTILAANGVSVPGYSATPDDCDDGLEPGDNISVGAVKEPVIEINNWLQSVGVGSELFLLALPAVLGQAIDPMAQLMETAYIGRLGTSFLIFIKWSEGALELASAGIGVSIFNILSKIFNIPLLSIATSFVAEDISKNASKHTSSGNWIIVLDFMSHYSIYSARQGPTAMAAHQICLQVWLAVSLLADALAVSAQALIASSYAILDYKRVQKIAMFALQIGVISGLALAVGLYGSYGNIARLFTSDPEFVCASQPVNALAFIFDGLHYGVSDFDYVAQATIVAGIVSSLVLVYAPSVFGLAGVWAGLTTIMGLRMAAGFLR</sequence>
<evidence type="ECO:0000256" key="4">
    <source>
        <dbReference type="ARBA" id="ARBA00022989"/>
    </source>
</evidence>
<keyword evidence="4 6" id="KW-1133">Transmembrane helix</keyword>
<dbReference type="InterPro" id="IPR002528">
    <property type="entry name" value="MATE_fam"/>
</dbReference>
<dbReference type="InterPro" id="IPR044644">
    <property type="entry name" value="DinF-like"/>
</dbReference>
<name>A0AAV5EZS7_ELECO</name>
<keyword evidence="3 6" id="KW-0812">Transmembrane</keyword>
<keyword evidence="5 6" id="KW-0472">Membrane</keyword>
<evidence type="ECO:0000313" key="7">
    <source>
        <dbReference type="EMBL" id="GJN28106.1"/>
    </source>
</evidence>
<dbReference type="PANTHER" id="PTHR42893">
    <property type="entry name" value="PROTEIN DETOXIFICATION 44, CHLOROPLASTIC-RELATED"/>
    <property type="match status" value="1"/>
</dbReference>
<evidence type="ECO:0000256" key="6">
    <source>
        <dbReference type="RuleBase" id="RU004914"/>
    </source>
</evidence>
<dbReference type="Pfam" id="PF01554">
    <property type="entry name" value="MatE"/>
    <property type="match status" value="1"/>
</dbReference>
<reference evidence="7" key="2">
    <citation type="submission" date="2021-12" db="EMBL/GenBank/DDBJ databases">
        <title>Resequencing data analysis of finger millet.</title>
        <authorList>
            <person name="Hatakeyama M."/>
            <person name="Aluri S."/>
            <person name="Balachadran M.T."/>
            <person name="Sivarajan S.R."/>
            <person name="Poveda L."/>
            <person name="Shimizu-Inatsugi R."/>
            <person name="Schlapbach R."/>
            <person name="Sreeman S.M."/>
            <person name="Shimizu K.K."/>
        </authorList>
    </citation>
    <scope>NUCLEOTIDE SEQUENCE</scope>
</reference>
<evidence type="ECO:0000256" key="2">
    <source>
        <dbReference type="ARBA" id="ARBA00010199"/>
    </source>
</evidence>
<evidence type="ECO:0000256" key="5">
    <source>
        <dbReference type="ARBA" id="ARBA00023136"/>
    </source>
</evidence>
<dbReference type="AlphaFoldDB" id="A0AAV5EZS7"/>
<comment type="subcellular location">
    <subcellularLocation>
        <location evidence="1">Membrane</location>
        <topology evidence="1">Multi-pass membrane protein</topology>
    </subcellularLocation>
</comment>
<dbReference type="PANTHER" id="PTHR42893:SF18">
    <property type="entry name" value="PROTEIN DETOXIFICATION"/>
    <property type="match status" value="1"/>
</dbReference>
<reference evidence="7" key="1">
    <citation type="journal article" date="2018" name="DNA Res.">
        <title>Multiple hybrid de novo genome assembly of finger millet, an orphan allotetraploid crop.</title>
        <authorList>
            <person name="Hatakeyama M."/>
            <person name="Aluri S."/>
            <person name="Balachadran M.T."/>
            <person name="Sivarajan S.R."/>
            <person name="Patrignani A."/>
            <person name="Gruter S."/>
            <person name="Poveda L."/>
            <person name="Shimizu-Inatsugi R."/>
            <person name="Baeten J."/>
            <person name="Francoijs K.J."/>
            <person name="Nataraja K.N."/>
            <person name="Reddy Y.A.N."/>
            <person name="Phadnis S."/>
            <person name="Ravikumar R.L."/>
            <person name="Schlapbach R."/>
            <person name="Sreeman S.M."/>
            <person name="Shimizu K.K."/>
        </authorList>
    </citation>
    <scope>NUCLEOTIDE SEQUENCE</scope>
</reference>
<comment type="caution">
    <text evidence="7">The sequence shown here is derived from an EMBL/GenBank/DDBJ whole genome shotgun (WGS) entry which is preliminary data.</text>
</comment>
<proteinExistence type="inferred from homology"/>
<feature type="transmembrane region" description="Helical" evidence="6">
    <location>
        <begin position="361"/>
        <end position="381"/>
    </location>
</feature>
<protein>
    <recommendedName>
        <fullName evidence="6">Protein DETOXIFICATION</fullName>
    </recommendedName>
    <alternativeName>
        <fullName evidence="6">Multidrug and toxic compound extrusion protein</fullName>
    </alternativeName>
</protein>
<dbReference type="EMBL" id="BQKI01000080">
    <property type="protein sequence ID" value="GJN28106.1"/>
    <property type="molecule type" value="Genomic_DNA"/>
</dbReference>
<evidence type="ECO:0000256" key="3">
    <source>
        <dbReference type="ARBA" id="ARBA00022692"/>
    </source>
</evidence>
<organism evidence="7 8">
    <name type="scientific">Eleusine coracana subsp. coracana</name>
    <dbReference type="NCBI Taxonomy" id="191504"/>
    <lineage>
        <taxon>Eukaryota</taxon>
        <taxon>Viridiplantae</taxon>
        <taxon>Streptophyta</taxon>
        <taxon>Embryophyta</taxon>
        <taxon>Tracheophyta</taxon>
        <taxon>Spermatophyta</taxon>
        <taxon>Magnoliopsida</taxon>
        <taxon>Liliopsida</taxon>
        <taxon>Poales</taxon>
        <taxon>Poaceae</taxon>
        <taxon>PACMAD clade</taxon>
        <taxon>Chloridoideae</taxon>
        <taxon>Cynodonteae</taxon>
        <taxon>Eleusininae</taxon>
        <taxon>Eleusine</taxon>
    </lineage>
</organism>
<evidence type="ECO:0000256" key="1">
    <source>
        <dbReference type="ARBA" id="ARBA00004141"/>
    </source>
</evidence>
<dbReference type="GO" id="GO:0015297">
    <property type="term" value="F:antiporter activity"/>
    <property type="evidence" value="ECO:0007669"/>
    <property type="project" value="InterPro"/>
</dbReference>
<accession>A0AAV5EZS7</accession>
<dbReference type="GO" id="GO:0042910">
    <property type="term" value="F:xenobiotic transmembrane transporter activity"/>
    <property type="evidence" value="ECO:0007669"/>
    <property type="project" value="InterPro"/>
</dbReference>
<dbReference type="Proteomes" id="UP001054889">
    <property type="component" value="Unassembled WGS sequence"/>
</dbReference>
<gene>
    <name evidence="7" type="primary">gb16189</name>
    <name evidence="7" type="ORF">PR202_gb16189</name>
</gene>
<evidence type="ECO:0000313" key="8">
    <source>
        <dbReference type="Proteomes" id="UP001054889"/>
    </source>
</evidence>
<feature type="transmembrane region" description="Helical" evidence="6">
    <location>
        <begin position="324"/>
        <end position="349"/>
    </location>
</feature>
<dbReference type="GO" id="GO:0016020">
    <property type="term" value="C:membrane"/>
    <property type="evidence" value="ECO:0007669"/>
    <property type="project" value="UniProtKB-SubCell"/>
</dbReference>
<keyword evidence="8" id="KW-1185">Reference proteome</keyword>
<comment type="caution">
    <text evidence="6">Lacks conserved residue(s) required for the propagation of feature annotation.</text>
</comment>
<comment type="similarity">
    <text evidence="2 6">Belongs to the multi antimicrobial extrusion (MATE) (TC 2.A.66.1) family.</text>
</comment>